<reference evidence="2 3" key="1">
    <citation type="journal article" date="2018" name="Nat. Ecol. Evol.">
        <title>Pezizomycetes genomes reveal the molecular basis of ectomycorrhizal truffle lifestyle.</title>
        <authorList>
            <person name="Murat C."/>
            <person name="Payen T."/>
            <person name="Noel B."/>
            <person name="Kuo A."/>
            <person name="Morin E."/>
            <person name="Chen J."/>
            <person name="Kohler A."/>
            <person name="Krizsan K."/>
            <person name="Balestrini R."/>
            <person name="Da Silva C."/>
            <person name="Montanini B."/>
            <person name="Hainaut M."/>
            <person name="Levati E."/>
            <person name="Barry K.W."/>
            <person name="Belfiori B."/>
            <person name="Cichocki N."/>
            <person name="Clum A."/>
            <person name="Dockter R.B."/>
            <person name="Fauchery L."/>
            <person name="Guy J."/>
            <person name="Iotti M."/>
            <person name="Le Tacon F."/>
            <person name="Lindquist E.A."/>
            <person name="Lipzen A."/>
            <person name="Malagnac F."/>
            <person name="Mello A."/>
            <person name="Molinier V."/>
            <person name="Miyauchi S."/>
            <person name="Poulain J."/>
            <person name="Riccioni C."/>
            <person name="Rubini A."/>
            <person name="Sitrit Y."/>
            <person name="Splivallo R."/>
            <person name="Traeger S."/>
            <person name="Wang M."/>
            <person name="Zifcakova L."/>
            <person name="Wipf D."/>
            <person name="Zambonelli A."/>
            <person name="Paolocci F."/>
            <person name="Nowrousian M."/>
            <person name="Ottonello S."/>
            <person name="Baldrian P."/>
            <person name="Spatafora J.W."/>
            <person name="Henrissat B."/>
            <person name="Nagy L.G."/>
            <person name="Aury J.M."/>
            <person name="Wincker P."/>
            <person name="Grigoriev I.V."/>
            <person name="Bonfante P."/>
            <person name="Martin F.M."/>
        </authorList>
    </citation>
    <scope>NUCLEOTIDE SEQUENCE [LARGE SCALE GENOMIC DNA]</scope>
    <source>
        <strain evidence="2 3">RN42</strain>
    </source>
</reference>
<sequence>MSSSFDLPSSSSSSSTQVNIDIHIHQIFQACSEITDDNVKELIKIKLLQAVQLLSSKGDQGNLRESSLDCDQLPQQNLVFNNYSEGEDIGINPRVLQRPASETSDNFGYALLPESHQVDGPDWLRPEYCLPSYELHHIPDVQPEPDLGAYPYPTPPPETMTAMEDSSESSDTLAPVIKPRRTRKPATVELLCPWPDCGKNRNIAGKGFSRNDNRIQHRRLYHHEDVQGSGRGRPPNK</sequence>
<feature type="region of interest" description="Disordered" evidence="1">
    <location>
        <begin position="201"/>
        <end position="237"/>
    </location>
</feature>
<name>A0A3N4IFN5_ASCIM</name>
<accession>A0A3N4IFN5</accession>
<gene>
    <name evidence="2" type="ORF">BJ508DRAFT_373954</name>
</gene>
<dbReference type="EMBL" id="ML119656">
    <property type="protein sequence ID" value="RPA84955.1"/>
    <property type="molecule type" value="Genomic_DNA"/>
</dbReference>
<protein>
    <submittedName>
        <fullName evidence="2">Uncharacterized protein</fullName>
    </submittedName>
</protein>
<evidence type="ECO:0000256" key="1">
    <source>
        <dbReference type="SAM" id="MobiDB-lite"/>
    </source>
</evidence>
<proteinExistence type="predicted"/>
<organism evidence="2 3">
    <name type="scientific">Ascobolus immersus RN42</name>
    <dbReference type="NCBI Taxonomy" id="1160509"/>
    <lineage>
        <taxon>Eukaryota</taxon>
        <taxon>Fungi</taxon>
        <taxon>Dikarya</taxon>
        <taxon>Ascomycota</taxon>
        <taxon>Pezizomycotina</taxon>
        <taxon>Pezizomycetes</taxon>
        <taxon>Pezizales</taxon>
        <taxon>Ascobolaceae</taxon>
        <taxon>Ascobolus</taxon>
    </lineage>
</organism>
<evidence type="ECO:0000313" key="3">
    <source>
        <dbReference type="Proteomes" id="UP000275078"/>
    </source>
</evidence>
<keyword evidence="3" id="KW-1185">Reference proteome</keyword>
<evidence type="ECO:0000313" key="2">
    <source>
        <dbReference type="EMBL" id="RPA84955.1"/>
    </source>
</evidence>
<dbReference type="Proteomes" id="UP000275078">
    <property type="component" value="Unassembled WGS sequence"/>
</dbReference>
<dbReference type="AlphaFoldDB" id="A0A3N4IFN5"/>